<dbReference type="WBParaSite" id="GPUH_0002026301-mRNA-1">
    <property type="protein sequence ID" value="GPUH_0002026301-mRNA-1"/>
    <property type="gene ID" value="GPUH_0002026301"/>
</dbReference>
<evidence type="ECO:0000313" key="3">
    <source>
        <dbReference type="EMBL" id="VDN35593.1"/>
    </source>
</evidence>
<sequence length="160" mass="18309">MSHVAGAAREQLEHEAAAENIKMHSWKEDSGALKHAIFYWIGENSTLDKGMCAAVHAVNLRNHLGATCRYSSPLEIKVFPEKRKFLALKVVVFFFLFPIVEEMALIYLAKYLCGYSSLTYMALILLPFPPVSFWAFVFLSALVRPCILYVCVHFFFSRYM</sequence>
<dbReference type="AlphaFoldDB" id="A0A183EGZ7"/>
<reference evidence="5" key="1">
    <citation type="submission" date="2016-06" db="UniProtKB">
        <authorList>
            <consortium name="WormBaseParasite"/>
        </authorList>
    </citation>
    <scope>IDENTIFICATION</scope>
</reference>
<reference evidence="3 4" key="2">
    <citation type="submission" date="2018-11" db="EMBL/GenBank/DDBJ databases">
        <authorList>
            <consortium name="Pathogen Informatics"/>
        </authorList>
    </citation>
    <scope>NUCLEOTIDE SEQUENCE [LARGE SCALE GENOMIC DNA]</scope>
</reference>
<evidence type="ECO:0000259" key="2">
    <source>
        <dbReference type="Pfam" id="PF00626"/>
    </source>
</evidence>
<organism evidence="5">
    <name type="scientific">Gongylonema pulchrum</name>
    <dbReference type="NCBI Taxonomy" id="637853"/>
    <lineage>
        <taxon>Eukaryota</taxon>
        <taxon>Metazoa</taxon>
        <taxon>Ecdysozoa</taxon>
        <taxon>Nematoda</taxon>
        <taxon>Chromadorea</taxon>
        <taxon>Rhabditida</taxon>
        <taxon>Spirurina</taxon>
        <taxon>Spiruromorpha</taxon>
        <taxon>Spiruroidea</taxon>
        <taxon>Gongylonematidae</taxon>
        <taxon>Gongylonema</taxon>
    </lineage>
</organism>
<evidence type="ECO:0000313" key="5">
    <source>
        <dbReference type="WBParaSite" id="GPUH_0002026301-mRNA-1"/>
    </source>
</evidence>
<feature type="domain" description="Gelsolin-like" evidence="2">
    <location>
        <begin position="36"/>
        <end position="70"/>
    </location>
</feature>
<evidence type="ECO:0000313" key="4">
    <source>
        <dbReference type="Proteomes" id="UP000271098"/>
    </source>
</evidence>
<keyword evidence="1" id="KW-0812">Transmembrane</keyword>
<gene>
    <name evidence="3" type="ORF">GPUH_LOCUS20237</name>
</gene>
<dbReference type="OrthoDB" id="20529at2759"/>
<keyword evidence="4" id="KW-1185">Reference proteome</keyword>
<dbReference type="InterPro" id="IPR029006">
    <property type="entry name" value="ADF-H/Gelsolin-like_dom_sf"/>
</dbReference>
<dbReference type="Proteomes" id="UP000271098">
    <property type="component" value="Unassembled WGS sequence"/>
</dbReference>
<feature type="transmembrane region" description="Helical" evidence="1">
    <location>
        <begin position="86"/>
        <end position="112"/>
    </location>
</feature>
<keyword evidence="1" id="KW-1133">Transmembrane helix</keyword>
<dbReference type="EMBL" id="UYRT01090033">
    <property type="protein sequence ID" value="VDN35593.1"/>
    <property type="molecule type" value="Genomic_DNA"/>
</dbReference>
<feature type="transmembrane region" description="Helical" evidence="1">
    <location>
        <begin position="132"/>
        <end position="156"/>
    </location>
</feature>
<dbReference type="SUPFAM" id="SSF55753">
    <property type="entry name" value="Actin depolymerizing proteins"/>
    <property type="match status" value="1"/>
</dbReference>
<dbReference type="Pfam" id="PF00626">
    <property type="entry name" value="Gelsolin"/>
    <property type="match status" value="1"/>
</dbReference>
<name>A0A183EGZ7_9BILA</name>
<protein>
    <submittedName>
        <fullName evidence="5">Gelsolin-like domain-containing protein</fullName>
    </submittedName>
</protein>
<proteinExistence type="predicted"/>
<evidence type="ECO:0000256" key="1">
    <source>
        <dbReference type="SAM" id="Phobius"/>
    </source>
</evidence>
<accession>A0A183EGZ7</accession>
<dbReference type="Gene3D" id="3.40.20.10">
    <property type="entry name" value="Severin"/>
    <property type="match status" value="1"/>
</dbReference>
<dbReference type="InterPro" id="IPR007123">
    <property type="entry name" value="Gelsolin-like_dom"/>
</dbReference>
<keyword evidence="1" id="KW-0472">Membrane</keyword>